<dbReference type="PANTHER" id="PTHR31650:SF1">
    <property type="entry name" value="WAX ESTER SYNTHASE_DIACYLGLYCEROL ACYLTRANSFERASE 4-RELATED"/>
    <property type="match status" value="1"/>
</dbReference>
<keyword evidence="3" id="KW-1185">Reference proteome</keyword>
<evidence type="ECO:0000313" key="2">
    <source>
        <dbReference type="EMBL" id="CAE7783655.1"/>
    </source>
</evidence>
<dbReference type="InterPro" id="IPR045034">
    <property type="entry name" value="O-acyltransferase_WSD1-like"/>
</dbReference>
<accession>A0A812YM81</accession>
<comment type="caution">
    <text evidence="2">The sequence shown here is derived from an EMBL/GenBank/DDBJ whole genome shotgun (WGS) entry which is preliminary data.</text>
</comment>
<sequence>MKPKIRIAELTRLQEENTELRRRVEAGASEEQWEAWLRDAADKIQGCWLERWWKQRLLFLKGQILQEEWGIRSATQVLLKQQAALRALQRILSPKAMTSWLPAAMLWPVRTAAMLPGKRWIGEKVPSKRMNMFEPYLTTILWFEKAPDLTAIADAFEKHLWPCHRFNSCIDGRQWVRRHEQMDRGFHFVEEHCETESAVEEFAMRTQLQALPADHPRWRIIRVTTPPGQPSAIVIHAHHALGDGLGMLFAMSPMLGVEGGNPLSTVPLPNAILPPFARKRGQTGGETRRTRCNLGGCLSTAFKNIRYFFRGFFVMMVTGHDTELGINEQLQKRNPLLPFSGKRQLTRFPVVPLSLIKKARENHNCTLNDIVMAAVTGAFRKYCLEVCNEERLQRGDQVEFKSMVMIALPRECSASEPSIALRNKMLFTSVELPLSEPSQAARVRKTVEGLNGLKSAAYMSGVKLFSDFVANIAPRAFLNKAAGETWSKHTVLVTNVPCTSVPLTFPEESGEVLRGISVVIANVMSQVSVVSYNGNLYATLVADPDLIREAKKLGELWMSEIKELAAEQ</sequence>
<feature type="domain" description="O-acyltransferase WSD1 C-terminal" evidence="1">
    <location>
        <begin position="423"/>
        <end position="564"/>
    </location>
</feature>
<evidence type="ECO:0000313" key="3">
    <source>
        <dbReference type="Proteomes" id="UP000649617"/>
    </source>
</evidence>
<organism evidence="2 3">
    <name type="scientific">Symbiodinium pilosum</name>
    <name type="common">Dinoflagellate</name>
    <dbReference type="NCBI Taxonomy" id="2952"/>
    <lineage>
        <taxon>Eukaryota</taxon>
        <taxon>Sar</taxon>
        <taxon>Alveolata</taxon>
        <taxon>Dinophyceae</taxon>
        <taxon>Suessiales</taxon>
        <taxon>Symbiodiniaceae</taxon>
        <taxon>Symbiodinium</taxon>
    </lineage>
</organism>
<dbReference type="OrthoDB" id="619536at2759"/>
<dbReference type="Proteomes" id="UP000649617">
    <property type="component" value="Unassembled WGS sequence"/>
</dbReference>
<dbReference type="AlphaFoldDB" id="A0A812YM81"/>
<name>A0A812YM81_SYMPI</name>
<dbReference type="GO" id="GO:0005886">
    <property type="term" value="C:plasma membrane"/>
    <property type="evidence" value="ECO:0007669"/>
    <property type="project" value="TreeGrafter"/>
</dbReference>
<dbReference type="EMBL" id="CAJNIZ010048170">
    <property type="protein sequence ID" value="CAE7783655.1"/>
    <property type="molecule type" value="Genomic_DNA"/>
</dbReference>
<dbReference type="SUPFAM" id="SSF52777">
    <property type="entry name" value="CoA-dependent acyltransferases"/>
    <property type="match status" value="1"/>
</dbReference>
<reference evidence="2" key="1">
    <citation type="submission" date="2021-02" db="EMBL/GenBank/DDBJ databases">
        <authorList>
            <person name="Dougan E. K."/>
            <person name="Rhodes N."/>
            <person name="Thang M."/>
            <person name="Chan C."/>
        </authorList>
    </citation>
    <scope>NUCLEOTIDE SEQUENCE</scope>
</reference>
<dbReference type="Pfam" id="PF06974">
    <property type="entry name" value="WS_DGAT_C"/>
    <property type="match status" value="1"/>
</dbReference>
<dbReference type="PANTHER" id="PTHR31650">
    <property type="entry name" value="O-ACYLTRANSFERASE (WSD1-LIKE) FAMILY PROTEIN"/>
    <property type="match status" value="1"/>
</dbReference>
<proteinExistence type="predicted"/>
<dbReference type="GO" id="GO:0019432">
    <property type="term" value="P:triglyceride biosynthetic process"/>
    <property type="evidence" value="ECO:0007669"/>
    <property type="project" value="TreeGrafter"/>
</dbReference>
<protein>
    <recommendedName>
        <fullName evidence="1">O-acyltransferase WSD1 C-terminal domain-containing protein</fullName>
    </recommendedName>
</protein>
<dbReference type="GO" id="GO:0008374">
    <property type="term" value="F:O-acyltransferase activity"/>
    <property type="evidence" value="ECO:0007669"/>
    <property type="project" value="InterPro"/>
</dbReference>
<dbReference type="InterPro" id="IPR009721">
    <property type="entry name" value="O-acyltransferase_WSD1_C"/>
</dbReference>
<gene>
    <name evidence="2" type="ORF">SPIL2461_LOCUS23329</name>
</gene>
<evidence type="ECO:0000259" key="1">
    <source>
        <dbReference type="Pfam" id="PF06974"/>
    </source>
</evidence>